<dbReference type="AlphaFoldDB" id="A0A411PKJ9"/>
<proteinExistence type="inferred from homology"/>
<keyword evidence="1 4" id="KW-1003">Cell membrane</keyword>
<dbReference type="EMBL" id="CP036200">
    <property type="protein sequence ID" value="QBF84048.1"/>
    <property type="molecule type" value="Genomic_DNA"/>
</dbReference>
<comment type="subcellular location">
    <subcellularLocation>
        <location evidence="4">Cell inner membrane</location>
        <topology evidence="4">Peripheral membrane protein</topology>
        <orientation evidence="4">Cytoplasmic side</orientation>
    </subcellularLocation>
    <text evidence="4">Loosely associated with the cytoplasmic side of the inner membrane, probably via SecY.</text>
</comment>
<evidence type="ECO:0000313" key="5">
    <source>
        <dbReference type="EMBL" id="QBF84048.1"/>
    </source>
</evidence>
<keyword evidence="3 4" id="KW-0472">Membrane</keyword>
<keyword evidence="6" id="KW-1185">Reference proteome</keyword>
<dbReference type="NCBIfam" id="NF003439">
    <property type="entry name" value="PRK04968.1"/>
    <property type="match status" value="1"/>
</dbReference>
<organism evidence="5 6">
    <name type="scientific">Shewanella maritima</name>
    <dbReference type="NCBI Taxonomy" id="2520507"/>
    <lineage>
        <taxon>Bacteria</taxon>
        <taxon>Pseudomonadati</taxon>
        <taxon>Pseudomonadota</taxon>
        <taxon>Gammaproteobacteria</taxon>
        <taxon>Alteromonadales</taxon>
        <taxon>Shewanellaceae</taxon>
        <taxon>Shewanella</taxon>
    </lineage>
</organism>
<dbReference type="RefSeq" id="WP_130601769.1">
    <property type="nucleotide sequence ID" value="NZ_CP036200.1"/>
</dbReference>
<name>A0A411PKJ9_9GAMM</name>
<comment type="similarity">
    <text evidence="4">Belongs to the Syd family.</text>
</comment>
<protein>
    <recommendedName>
        <fullName evidence="4">Protein Syd</fullName>
    </recommendedName>
</protein>
<dbReference type="Gene3D" id="3.40.1580.20">
    <property type="entry name" value="Syd protein"/>
    <property type="match status" value="1"/>
</dbReference>
<dbReference type="InterPro" id="IPR038228">
    <property type="entry name" value="Syd_sf"/>
</dbReference>
<dbReference type="GO" id="GO:0009898">
    <property type="term" value="C:cytoplasmic side of plasma membrane"/>
    <property type="evidence" value="ECO:0007669"/>
    <property type="project" value="InterPro"/>
</dbReference>
<accession>A0A411PKJ9</accession>
<gene>
    <name evidence="4" type="primary">syd</name>
    <name evidence="5" type="ORF">EXU30_16240</name>
</gene>
<dbReference type="InterPro" id="IPR009948">
    <property type="entry name" value="Syd"/>
</dbReference>
<evidence type="ECO:0000256" key="4">
    <source>
        <dbReference type="HAMAP-Rule" id="MF_01104"/>
    </source>
</evidence>
<comment type="function">
    <text evidence="4">Interacts with the SecY protein in vivo. May bind preferentially to an uncomplexed state of SecY, thus functioning either as a chelating agent for excess SecY in the cell or as a regulatory factor that negatively controls the translocase function.</text>
</comment>
<evidence type="ECO:0000256" key="1">
    <source>
        <dbReference type="ARBA" id="ARBA00022475"/>
    </source>
</evidence>
<dbReference type="KEGG" id="smai:EXU30_16240"/>
<dbReference type="HAMAP" id="MF_01104">
    <property type="entry name" value="Syd"/>
    <property type="match status" value="1"/>
</dbReference>
<dbReference type="OrthoDB" id="5599437at2"/>
<evidence type="ECO:0000256" key="3">
    <source>
        <dbReference type="ARBA" id="ARBA00023136"/>
    </source>
</evidence>
<dbReference type="Proteomes" id="UP000291106">
    <property type="component" value="Chromosome"/>
</dbReference>
<evidence type="ECO:0000256" key="2">
    <source>
        <dbReference type="ARBA" id="ARBA00022519"/>
    </source>
</evidence>
<reference evidence="5 6" key="1">
    <citation type="submission" date="2019-02" db="EMBL/GenBank/DDBJ databases">
        <title>Shewanella sp. D4-2 isolated from Dokdo Island.</title>
        <authorList>
            <person name="Baek K."/>
        </authorList>
    </citation>
    <scope>NUCLEOTIDE SEQUENCE [LARGE SCALE GENOMIC DNA]</scope>
    <source>
        <strain evidence="5 6">D4-2</strain>
    </source>
</reference>
<dbReference type="Pfam" id="PF07348">
    <property type="entry name" value="Syd"/>
    <property type="match status" value="1"/>
</dbReference>
<dbReference type="CDD" id="cd16323">
    <property type="entry name" value="Syd"/>
    <property type="match status" value="1"/>
</dbReference>
<evidence type="ECO:0000313" key="6">
    <source>
        <dbReference type="Proteomes" id="UP000291106"/>
    </source>
</evidence>
<keyword evidence="2 4" id="KW-0997">Cell inner membrane</keyword>
<sequence length="216" mass="24714">MSCSSAFDNFFKQYLNVYQSSLSELPRYYPLGEASPCVADDDADLDDAVFWQPHKRQTPADFDNVAKALELELHVDINAFYGRYYSAPLNFTSPWGEGELLQAWNQQDFEYLQQNMIGHLMMKQKLKHQPTWFIGVLGEGDQMLTVDNSDGSVWIEIPGDKPKQQLASSIAEFIEQLQVIIKPPVAPIQEQDVVHEHPGIWARIKIMWGNLMGHQK</sequence>